<keyword evidence="3" id="KW-1185">Reference proteome</keyword>
<dbReference type="GO" id="GO:0006629">
    <property type="term" value="P:lipid metabolic process"/>
    <property type="evidence" value="ECO:0007669"/>
    <property type="project" value="TreeGrafter"/>
</dbReference>
<feature type="chain" id="PRO_5042036918" evidence="1">
    <location>
        <begin position="21"/>
        <end position="441"/>
    </location>
</feature>
<protein>
    <submittedName>
        <fullName evidence="2">SGNH hydrolase-type esterase domain-containing protein</fullName>
    </submittedName>
</protein>
<evidence type="ECO:0000313" key="2">
    <source>
        <dbReference type="EMBL" id="KAK3325221.1"/>
    </source>
</evidence>
<gene>
    <name evidence="2" type="ORF">B0H66DRAFT_114447</name>
</gene>
<reference evidence="2" key="2">
    <citation type="submission" date="2023-06" db="EMBL/GenBank/DDBJ databases">
        <authorList>
            <consortium name="Lawrence Berkeley National Laboratory"/>
            <person name="Haridas S."/>
            <person name="Hensen N."/>
            <person name="Bonometti L."/>
            <person name="Westerberg I."/>
            <person name="Brannstrom I.O."/>
            <person name="Guillou S."/>
            <person name="Cros-Aarteil S."/>
            <person name="Calhoun S."/>
            <person name="Kuo A."/>
            <person name="Mondo S."/>
            <person name="Pangilinan J."/>
            <person name="Riley R."/>
            <person name="Labutti K."/>
            <person name="Andreopoulos B."/>
            <person name="Lipzen A."/>
            <person name="Chen C."/>
            <person name="Yanf M."/>
            <person name="Daum C."/>
            <person name="Ng V."/>
            <person name="Clum A."/>
            <person name="Steindorff A."/>
            <person name="Ohm R."/>
            <person name="Martin F."/>
            <person name="Silar P."/>
            <person name="Natvig D."/>
            <person name="Lalanne C."/>
            <person name="Gautier V."/>
            <person name="Ament-Velasquez S.L."/>
            <person name="Kruys A."/>
            <person name="Hutchinson M.I."/>
            <person name="Powell A.J."/>
            <person name="Barry K."/>
            <person name="Miller A.N."/>
            <person name="Grigoriev I.V."/>
            <person name="Debuchy R."/>
            <person name="Gladieux P."/>
            <person name="Thoren M.H."/>
            <person name="Johannesson H."/>
        </authorList>
    </citation>
    <scope>NUCLEOTIDE SEQUENCE</scope>
    <source>
        <strain evidence="2">CBS 118394</strain>
    </source>
</reference>
<dbReference type="AlphaFoldDB" id="A0AAE0IIZ3"/>
<feature type="signal peptide" evidence="1">
    <location>
        <begin position="1"/>
        <end position="20"/>
    </location>
</feature>
<reference evidence="2" key="1">
    <citation type="journal article" date="2023" name="Mol. Phylogenet. Evol.">
        <title>Genome-scale phylogeny and comparative genomics of the fungal order Sordariales.</title>
        <authorList>
            <person name="Hensen N."/>
            <person name="Bonometti L."/>
            <person name="Westerberg I."/>
            <person name="Brannstrom I.O."/>
            <person name="Guillou S."/>
            <person name="Cros-Aarteil S."/>
            <person name="Calhoun S."/>
            <person name="Haridas S."/>
            <person name="Kuo A."/>
            <person name="Mondo S."/>
            <person name="Pangilinan J."/>
            <person name="Riley R."/>
            <person name="LaButti K."/>
            <person name="Andreopoulos B."/>
            <person name="Lipzen A."/>
            <person name="Chen C."/>
            <person name="Yan M."/>
            <person name="Daum C."/>
            <person name="Ng V."/>
            <person name="Clum A."/>
            <person name="Steindorff A."/>
            <person name="Ohm R.A."/>
            <person name="Martin F."/>
            <person name="Silar P."/>
            <person name="Natvig D.O."/>
            <person name="Lalanne C."/>
            <person name="Gautier V."/>
            <person name="Ament-Velasquez S.L."/>
            <person name="Kruys A."/>
            <person name="Hutchinson M.I."/>
            <person name="Powell A.J."/>
            <person name="Barry K."/>
            <person name="Miller A.N."/>
            <person name="Grigoriev I.V."/>
            <person name="Debuchy R."/>
            <person name="Gladieux P."/>
            <person name="Hiltunen Thoren M."/>
            <person name="Johannesson H."/>
        </authorList>
    </citation>
    <scope>NUCLEOTIDE SEQUENCE</scope>
    <source>
        <strain evidence="2">CBS 118394</strain>
    </source>
</reference>
<name>A0AAE0IIZ3_9PEZI</name>
<dbReference type="InterPro" id="IPR037460">
    <property type="entry name" value="SEST-like"/>
</dbReference>
<dbReference type="Gene3D" id="3.40.50.1110">
    <property type="entry name" value="SGNH hydrolase"/>
    <property type="match status" value="1"/>
</dbReference>
<dbReference type="GO" id="GO:0016788">
    <property type="term" value="F:hydrolase activity, acting on ester bonds"/>
    <property type="evidence" value="ECO:0007669"/>
    <property type="project" value="InterPro"/>
</dbReference>
<dbReference type="SUPFAM" id="SSF52266">
    <property type="entry name" value="SGNH hydrolase"/>
    <property type="match status" value="1"/>
</dbReference>
<proteinExistence type="predicted"/>
<accession>A0AAE0IIZ3</accession>
<organism evidence="2 3">
    <name type="scientific">Apodospora peruviana</name>
    <dbReference type="NCBI Taxonomy" id="516989"/>
    <lineage>
        <taxon>Eukaryota</taxon>
        <taxon>Fungi</taxon>
        <taxon>Dikarya</taxon>
        <taxon>Ascomycota</taxon>
        <taxon>Pezizomycotina</taxon>
        <taxon>Sordariomycetes</taxon>
        <taxon>Sordariomycetidae</taxon>
        <taxon>Sordariales</taxon>
        <taxon>Lasiosphaeriaceae</taxon>
        <taxon>Apodospora</taxon>
    </lineage>
</organism>
<keyword evidence="1" id="KW-0732">Signal</keyword>
<dbReference type="InterPro" id="IPR036514">
    <property type="entry name" value="SGNH_hydro_sf"/>
</dbReference>
<dbReference type="PANTHER" id="PTHR37981:SF1">
    <property type="entry name" value="SGNH HYDROLASE-TYPE ESTERASE DOMAIN-CONTAINING PROTEIN"/>
    <property type="match status" value="1"/>
</dbReference>
<evidence type="ECO:0000313" key="3">
    <source>
        <dbReference type="Proteomes" id="UP001283341"/>
    </source>
</evidence>
<comment type="caution">
    <text evidence="2">The sequence shown here is derived from an EMBL/GenBank/DDBJ whole genome shotgun (WGS) entry which is preliminary data.</text>
</comment>
<dbReference type="PANTHER" id="PTHR37981">
    <property type="entry name" value="LIPASE 2"/>
    <property type="match status" value="1"/>
</dbReference>
<sequence length="441" mass="49230">MMLPEATIWLLTLGVGAALAQRAEINDFLKDPNFKKYEKPTKPVKEWIALGDSYSAGTGSNGDGEIAGKDAVRGLRSWAHQMSEDTNRWKEINGEGDTPLFTWSAYTGDRAKELRENQLNDGPFEKESWANRGRAINFGKPQLAAMTIGGNDALLSTLLNDCIYRAWLPGDCQKTITLVKNLVTSDGFADTIAEAMFKVVRFGRDHGGAVPAQSFQLYVLPYINFFNADEGNVACDTVDWRYWSLGDAAPLTLELRKQLNELAQLVNGVIKKEAENLVDLGVIFVGDPNPKYDKHRFCEPDRTTKEMADADTWFWSRYSKTDTTDEGKVASVDDAQRLLDFVFPGKGLQANSLQQLPYDDPEAKRKFPDFDSLLRAASAEDVDAKATPFNLLRSFHPKGTAYIVHKDMFMDAVRSNRKAEGKMSKRCEFVSNNSPSAFLFA</sequence>
<dbReference type="Proteomes" id="UP001283341">
    <property type="component" value="Unassembled WGS sequence"/>
</dbReference>
<keyword evidence="2" id="KW-0378">Hydrolase</keyword>
<dbReference type="EMBL" id="JAUEDM010000002">
    <property type="protein sequence ID" value="KAK3325221.1"/>
    <property type="molecule type" value="Genomic_DNA"/>
</dbReference>
<evidence type="ECO:0000256" key="1">
    <source>
        <dbReference type="SAM" id="SignalP"/>
    </source>
</evidence>